<evidence type="ECO:0000313" key="2">
    <source>
        <dbReference type="Proteomes" id="UP000217999"/>
    </source>
</evidence>
<name>A0A2A2A8I5_9BURK</name>
<reference evidence="1 2" key="1">
    <citation type="submission" date="2017-08" db="EMBL/GenBank/DDBJ databases">
        <title>WGS of Clinical strains of the CDC Group NO-1 linked to zoonotic infections in humans.</title>
        <authorList>
            <person name="Bernier A.-M."/>
            <person name="Bernard K."/>
        </authorList>
    </citation>
    <scope>NUCLEOTIDE SEQUENCE [LARGE SCALE GENOMIC DNA]</scope>
    <source>
        <strain evidence="1 2">NML03-0146</strain>
    </source>
</reference>
<sequence>MLQKLFLTSLVLVVAVLVWARLRRSRMTEARARPALPPEPVAMVPCQICGAQVDQRLATPSGQGRHLCREHRHLARQLQRGS</sequence>
<dbReference type="RefSeq" id="WP_095549862.1">
    <property type="nucleotide sequence ID" value="NZ_NSJF01000003.1"/>
</dbReference>
<organism evidence="1 2">
    <name type="scientific">Vandammella animalimorsus</name>
    <dbReference type="NCBI Taxonomy" id="2029117"/>
    <lineage>
        <taxon>Bacteria</taxon>
        <taxon>Pseudomonadati</taxon>
        <taxon>Pseudomonadota</taxon>
        <taxon>Betaproteobacteria</taxon>
        <taxon>Burkholderiales</taxon>
        <taxon>Comamonadaceae</taxon>
        <taxon>Vandammella</taxon>
    </lineage>
</organism>
<comment type="caution">
    <text evidence="1">The sequence shown here is derived from an EMBL/GenBank/DDBJ whole genome shotgun (WGS) entry which is preliminary data.</text>
</comment>
<dbReference type="EMBL" id="NSJF01000003">
    <property type="protein sequence ID" value="PAT34815.1"/>
    <property type="molecule type" value="Genomic_DNA"/>
</dbReference>
<dbReference type="AlphaFoldDB" id="A0A2A2A8I5"/>
<dbReference type="Proteomes" id="UP000217999">
    <property type="component" value="Unassembled WGS sequence"/>
</dbReference>
<proteinExistence type="predicted"/>
<accession>A0A2A2A8I5</accession>
<protein>
    <submittedName>
        <fullName evidence="1">Uncharacterized protein</fullName>
    </submittedName>
</protein>
<evidence type="ECO:0000313" key="1">
    <source>
        <dbReference type="EMBL" id="PAT34815.1"/>
    </source>
</evidence>
<gene>
    <name evidence="1" type="ORF">CK620_08080</name>
</gene>